<dbReference type="AlphaFoldDB" id="A0A8K0E8E0"/>
<evidence type="ECO:0000256" key="2">
    <source>
        <dbReference type="ARBA" id="ARBA00010617"/>
    </source>
</evidence>
<evidence type="ECO:0000313" key="9">
    <source>
        <dbReference type="EMBL" id="CAH1244020.1"/>
    </source>
</evidence>
<comment type="similarity">
    <text evidence="2 7">Belongs to the cytochrome P450 family.</text>
</comment>
<keyword evidence="4 7" id="KW-0503">Monooxygenase</keyword>
<dbReference type="GO" id="GO:0016705">
    <property type="term" value="F:oxidoreductase activity, acting on paired donors, with incorporation or reduction of molecular oxygen"/>
    <property type="evidence" value="ECO:0007669"/>
    <property type="project" value="InterPro"/>
</dbReference>
<dbReference type="PROSITE" id="PS00086">
    <property type="entry name" value="CYTOCHROME_P450"/>
    <property type="match status" value="1"/>
</dbReference>
<dbReference type="PANTHER" id="PTHR24291">
    <property type="entry name" value="CYTOCHROME P450 FAMILY 4"/>
    <property type="match status" value="1"/>
</dbReference>
<proteinExistence type="inferred from homology"/>
<dbReference type="InterPro" id="IPR036396">
    <property type="entry name" value="Cyt_P450_sf"/>
</dbReference>
<protein>
    <submittedName>
        <fullName evidence="9">CYP4F2 protein</fullName>
    </submittedName>
</protein>
<gene>
    <name evidence="9" type="primary">CYP4F2</name>
    <name evidence="9" type="ORF">BLAG_LOCUS6774</name>
</gene>
<dbReference type="FunFam" id="1.10.630.10:FF:000005">
    <property type="entry name" value="cytochrome P450 4F22 isoform X2"/>
    <property type="match status" value="1"/>
</dbReference>
<dbReference type="CDD" id="cd20659">
    <property type="entry name" value="CYP4B_4F-like"/>
    <property type="match status" value="1"/>
</dbReference>
<evidence type="ECO:0000256" key="7">
    <source>
        <dbReference type="RuleBase" id="RU000461"/>
    </source>
</evidence>
<dbReference type="InterPro" id="IPR017972">
    <property type="entry name" value="Cyt_P450_CS"/>
</dbReference>
<dbReference type="Proteomes" id="UP000838412">
    <property type="component" value="Chromosome 13"/>
</dbReference>
<dbReference type="Gene3D" id="1.10.630.10">
    <property type="entry name" value="Cytochrome P450"/>
    <property type="match status" value="1"/>
</dbReference>
<evidence type="ECO:0000256" key="5">
    <source>
        <dbReference type="ARBA" id="ARBA00023136"/>
    </source>
</evidence>
<evidence type="ECO:0000313" key="10">
    <source>
        <dbReference type="Proteomes" id="UP000838412"/>
    </source>
</evidence>
<keyword evidence="3 6" id="KW-0479">Metal-binding</keyword>
<evidence type="ECO:0000256" key="6">
    <source>
        <dbReference type="PIRSR" id="PIRSR602401-1"/>
    </source>
</evidence>
<dbReference type="EMBL" id="OV696698">
    <property type="protein sequence ID" value="CAH1244020.1"/>
    <property type="molecule type" value="Genomic_DNA"/>
</dbReference>
<sequence>MSVGTSQQTTFFKSNIVPAAGLCLLASVVVALLLKVLTAVQRKLRVQWALEKDFPVPPGAHWLLGHLILLAKGELEFDRIGQEWAIQYPQSYIFKHGPLDGTLSVNHPDYIKAVLQRPDKKDERIYGLLRPWLGDGLLTTSGAKWFRNRRLLTPGFHFEVLRPYVKLFSDSTNVMLENWKALGSGSSVDVFQHVSLMTLDSMLKCALSQDTGCQKRNTFNSYISVVHELSALVMVRARSLISSMSDFVYNNSSAGKRYKKACSDVHQFSEKIIKQRKQALDGLPANETSPRQKYMDFLDILLMAKDEDGNGLTDAEIRDEVDTFMFEGHDTTASGLAWTLYCLARHPGHQEKCRREVQEVLQGRPDVTWKDLPSLKYITMCIKESLRIYPPVPKILRELEAPLTLPDGKTVQKGTTIFICPQRLHLNPTHWEKPEEYDPLRFSPENSKDRHPYAFLPFSAGPRNCIGQHFAMNELKTSVALILQRFSLAPDDTLPDPVPVHKIVLRADSPGLFLKINPLS</sequence>
<dbReference type="InterPro" id="IPR002401">
    <property type="entry name" value="Cyt_P450_E_grp-I"/>
</dbReference>
<dbReference type="GO" id="GO:0004497">
    <property type="term" value="F:monooxygenase activity"/>
    <property type="evidence" value="ECO:0007669"/>
    <property type="project" value="UniProtKB-KW"/>
</dbReference>
<evidence type="ECO:0000256" key="8">
    <source>
        <dbReference type="SAM" id="Phobius"/>
    </source>
</evidence>
<keyword evidence="6 7" id="KW-0349">Heme</keyword>
<dbReference type="PANTHER" id="PTHR24291:SF201">
    <property type="entry name" value="CYTOCHROME P450, FAMILY 4, SUBFAMILY B, POLYPEPTIDE 7"/>
    <property type="match status" value="1"/>
</dbReference>
<name>A0A8K0E8E0_BRALA</name>
<dbReference type="GO" id="GO:0005506">
    <property type="term" value="F:iron ion binding"/>
    <property type="evidence" value="ECO:0007669"/>
    <property type="project" value="InterPro"/>
</dbReference>
<evidence type="ECO:0000256" key="1">
    <source>
        <dbReference type="ARBA" id="ARBA00004308"/>
    </source>
</evidence>
<keyword evidence="10" id="KW-1185">Reference proteome</keyword>
<dbReference type="InterPro" id="IPR050196">
    <property type="entry name" value="Cytochrome_P450_Monoox"/>
</dbReference>
<organism evidence="9 10">
    <name type="scientific">Branchiostoma lanceolatum</name>
    <name type="common">Common lancelet</name>
    <name type="synonym">Amphioxus lanceolatum</name>
    <dbReference type="NCBI Taxonomy" id="7740"/>
    <lineage>
        <taxon>Eukaryota</taxon>
        <taxon>Metazoa</taxon>
        <taxon>Chordata</taxon>
        <taxon>Cephalochordata</taxon>
        <taxon>Leptocardii</taxon>
        <taxon>Amphioxiformes</taxon>
        <taxon>Branchiostomatidae</taxon>
        <taxon>Branchiostoma</taxon>
    </lineage>
</organism>
<dbReference type="InterPro" id="IPR001128">
    <property type="entry name" value="Cyt_P450"/>
</dbReference>
<evidence type="ECO:0000256" key="3">
    <source>
        <dbReference type="ARBA" id="ARBA00022723"/>
    </source>
</evidence>
<keyword evidence="5 8" id="KW-0472">Membrane</keyword>
<accession>A0A8K0E8E0</accession>
<feature type="transmembrane region" description="Helical" evidence="8">
    <location>
        <begin position="16"/>
        <end position="37"/>
    </location>
</feature>
<evidence type="ECO:0000256" key="4">
    <source>
        <dbReference type="ARBA" id="ARBA00023033"/>
    </source>
</evidence>
<reference evidence="9" key="1">
    <citation type="submission" date="2022-01" db="EMBL/GenBank/DDBJ databases">
        <authorList>
            <person name="Braso-Vives M."/>
        </authorList>
    </citation>
    <scope>NUCLEOTIDE SEQUENCE</scope>
</reference>
<dbReference type="GO" id="GO:0012505">
    <property type="term" value="C:endomembrane system"/>
    <property type="evidence" value="ECO:0007669"/>
    <property type="project" value="UniProtKB-SubCell"/>
</dbReference>
<dbReference type="PRINTS" id="PR00463">
    <property type="entry name" value="EP450I"/>
</dbReference>
<keyword evidence="6 7" id="KW-0408">Iron</keyword>
<keyword evidence="7" id="KW-0560">Oxidoreductase</keyword>
<dbReference type="Pfam" id="PF00067">
    <property type="entry name" value="p450"/>
    <property type="match status" value="1"/>
</dbReference>
<dbReference type="PRINTS" id="PR00385">
    <property type="entry name" value="P450"/>
</dbReference>
<keyword evidence="8" id="KW-1133">Transmembrane helix</keyword>
<comment type="cofactor">
    <cofactor evidence="6">
        <name>heme</name>
        <dbReference type="ChEBI" id="CHEBI:30413"/>
    </cofactor>
</comment>
<keyword evidence="8" id="KW-0812">Transmembrane</keyword>
<feature type="binding site" description="axial binding residue" evidence="6">
    <location>
        <position position="465"/>
    </location>
    <ligand>
        <name>heme</name>
        <dbReference type="ChEBI" id="CHEBI:30413"/>
    </ligand>
    <ligandPart>
        <name>Fe</name>
        <dbReference type="ChEBI" id="CHEBI:18248"/>
    </ligandPart>
</feature>
<comment type="subcellular location">
    <subcellularLocation>
        <location evidence="1">Endomembrane system</location>
    </subcellularLocation>
</comment>
<dbReference type="GO" id="GO:0020037">
    <property type="term" value="F:heme binding"/>
    <property type="evidence" value="ECO:0007669"/>
    <property type="project" value="InterPro"/>
</dbReference>
<dbReference type="SUPFAM" id="SSF48264">
    <property type="entry name" value="Cytochrome P450"/>
    <property type="match status" value="1"/>
</dbReference>